<gene>
    <name evidence="2" type="ORF">KP509_24G002700</name>
</gene>
<evidence type="ECO:0000313" key="3">
    <source>
        <dbReference type="Proteomes" id="UP000825935"/>
    </source>
</evidence>
<sequence>MAPKAGDGDATLLLGSRTSNPQREEFLQVARPFLRGDLHAIDPALPGLLAVLRETGAAECWHKHGTFLEHLQDVYRILKIWGASDAVARCGLFHSAYSNSYVNLAIFTPDVDRQRVRDLVSCEAERLIHLFCIVPRHALIHDTLLFRFTDEELREGLRNQDSECIHKLRGILPPEGINVKHIRSGEDVQLPRAVVAIFLLLTMADFIDQLTGWQDALFGNDNGTLAWSGNNWAALWPGNGKPGLWMSAISRMGVLLNLILREENVESIQLPPVFNYCTVVLDAEDQIRARDLYWEAVHVKGSGLETLESVEPLLTQASTYNPWVGEPHVLLSQVYLSKGEFEKAEAEASKGLCLLLQWGTNWDKRVSWEGWIAWCRVLHSKAQEKVWSQSAWDIINLGLVK</sequence>
<dbReference type="EMBL" id="CM035429">
    <property type="protein sequence ID" value="KAH7299261.1"/>
    <property type="molecule type" value="Genomic_DNA"/>
</dbReference>
<dbReference type="OrthoDB" id="2306007at2759"/>
<evidence type="ECO:0000313" key="2">
    <source>
        <dbReference type="EMBL" id="KAH7299261.1"/>
    </source>
</evidence>
<dbReference type="PANTHER" id="PTHR37391:SF2">
    <property type="entry name" value="E3 UBIQUITIN-PROTEIN LIGASE"/>
    <property type="match status" value="1"/>
</dbReference>
<protein>
    <recommendedName>
        <fullName evidence="1">DUF6817 domain-containing protein</fullName>
    </recommendedName>
</protein>
<dbReference type="Pfam" id="PF20680">
    <property type="entry name" value="DUF6817"/>
    <property type="match status" value="1"/>
</dbReference>
<dbReference type="PANTHER" id="PTHR37391">
    <property type="entry name" value="E3 UBIQUITIN-PROTEIN LIGASE"/>
    <property type="match status" value="1"/>
</dbReference>
<organism evidence="2 3">
    <name type="scientific">Ceratopteris richardii</name>
    <name type="common">Triangle waterfern</name>
    <dbReference type="NCBI Taxonomy" id="49495"/>
    <lineage>
        <taxon>Eukaryota</taxon>
        <taxon>Viridiplantae</taxon>
        <taxon>Streptophyta</taxon>
        <taxon>Embryophyta</taxon>
        <taxon>Tracheophyta</taxon>
        <taxon>Polypodiopsida</taxon>
        <taxon>Polypodiidae</taxon>
        <taxon>Polypodiales</taxon>
        <taxon>Pteridineae</taxon>
        <taxon>Pteridaceae</taxon>
        <taxon>Parkerioideae</taxon>
        <taxon>Ceratopteris</taxon>
    </lineage>
</organism>
<proteinExistence type="predicted"/>
<feature type="domain" description="DUF6817" evidence="1">
    <location>
        <begin position="51"/>
        <end position="136"/>
    </location>
</feature>
<comment type="caution">
    <text evidence="2">The sequence shown here is derived from an EMBL/GenBank/DDBJ whole genome shotgun (WGS) entry which is preliminary data.</text>
</comment>
<dbReference type="OMA" id="TFLLMTM"/>
<reference evidence="2" key="1">
    <citation type="submission" date="2021-08" db="EMBL/GenBank/DDBJ databases">
        <title>WGS assembly of Ceratopteris richardii.</title>
        <authorList>
            <person name="Marchant D.B."/>
            <person name="Chen G."/>
            <person name="Jenkins J."/>
            <person name="Shu S."/>
            <person name="Leebens-Mack J."/>
            <person name="Grimwood J."/>
            <person name="Schmutz J."/>
            <person name="Soltis P."/>
            <person name="Soltis D."/>
            <person name="Chen Z.-H."/>
        </authorList>
    </citation>
    <scope>NUCLEOTIDE SEQUENCE</scope>
    <source>
        <strain evidence="2">Whitten #5841</strain>
        <tissue evidence="2">Leaf</tissue>
    </source>
</reference>
<evidence type="ECO:0000259" key="1">
    <source>
        <dbReference type="Pfam" id="PF20680"/>
    </source>
</evidence>
<dbReference type="InterPro" id="IPR049202">
    <property type="entry name" value="DUF6817"/>
</dbReference>
<keyword evidence="3" id="KW-1185">Reference proteome</keyword>
<name>A0A8T2RTP4_CERRI</name>
<dbReference type="Proteomes" id="UP000825935">
    <property type="component" value="Chromosome 24"/>
</dbReference>
<accession>A0A8T2RTP4</accession>
<dbReference type="AlphaFoldDB" id="A0A8T2RTP4"/>